<keyword evidence="3" id="KW-1185">Reference proteome</keyword>
<evidence type="ECO:0000259" key="1">
    <source>
        <dbReference type="Pfam" id="PF16242"/>
    </source>
</evidence>
<accession>A0A1G7KX56</accession>
<gene>
    <name evidence="2" type="ORF">SAMN04489759_102149</name>
</gene>
<dbReference type="SUPFAM" id="SSF50475">
    <property type="entry name" value="FMN-binding split barrel"/>
    <property type="match status" value="1"/>
</dbReference>
<dbReference type="AlphaFoldDB" id="A0A1G7KX56"/>
<evidence type="ECO:0000313" key="2">
    <source>
        <dbReference type="EMBL" id="SDF41818.1"/>
    </source>
</evidence>
<dbReference type="OrthoDB" id="1432662at2"/>
<dbReference type="InterPro" id="IPR012349">
    <property type="entry name" value="Split_barrel_FMN-bd"/>
</dbReference>
<sequence>MSDDLKKEFWDRMDDTRAGMLMTKTAPAIPMTHYIDEDDRSAVLWFITAKQTDLAKSAEGRSEAQYLIASKDESLWARIDGHVSAVTNPTELDKIWNAIAGAWFEDGKQDPDVQLIRFDLTEAEVWATDGGFKFFYEIGKAQLTGVKPDVGDHGTIRF</sequence>
<dbReference type="InterPro" id="IPR052917">
    <property type="entry name" value="Stress-Dev_Protein"/>
</dbReference>
<dbReference type="Gene3D" id="2.30.110.10">
    <property type="entry name" value="Electron Transport, Fmn-binding Protein, Chain A"/>
    <property type="match status" value="1"/>
</dbReference>
<proteinExistence type="predicted"/>
<dbReference type="STRING" id="218672.SAMN04489759_102149"/>
<evidence type="ECO:0000313" key="3">
    <source>
        <dbReference type="Proteomes" id="UP000199399"/>
    </source>
</evidence>
<dbReference type="RefSeq" id="WP_093739439.1">
    <property type="nucleotide sequence ID" value="NZ_FNBP01000002.1"/>
</dbReference>
<dbReference type="PANTHER" id="PTHR34818">
    <property type="entry name" value="PROTEIN BLI-3"/>
    <property type="match status" value="1"/>
</dbReference>
<dbReference type="EMBL" id="FNBP01000002">
    <property type="protein sequence ID" value="SDF41818.1"/>
    <property type="molecule type" value="Genomic_DNA"/>
</dbReference>
<organism evidence="2 3">
    <name type="scientific">Sulfitobacter delicatus</name>
    <dbReference type="NCBI Taxonomy" id="218672"/>
    <lineage>
        <taxon>Bacteria</taxon>
        <taxon>Pseudomonadati</taxon>
        <taxon>Pseudomonadota</taxon>
        <taxon>Alphaproteobacteria</taxon>
        <taxon>Rhodobacterales</taxon>
        <taxon>Roseobacteraceae</taxon>
        <taxon>Sulfitobacter</taxon>
    </lineage>
</organism>
<dbReference type="PANTHER" id="PTHR34818:SF1">
    <property type="entry name" value="PROTEIN BLI-3"/>
    <property type="match status" value="1"/>
</dbReference>
<dbReference type="Proteomes" id="UP000199399">
    <property type="component" value="Unassembled WGS sequence"/>
</dbReference>
<feature type="domain" description="General stress protein FMN-binding split barrel" evidence="1">
    <location>
        <begin position="6"/>
        <end position="149"/>
    </location>
</feature>
<dbReference type="InterPro" id="IPR038725">
    <property type="entry name" value="YdaG_split_barrel_FMN-bd"/>
</dbReference>
<protein>
    <submittedName>
        <fullName evidence="2">General stress protein 26</fullName>
    </submittedName>
</protein>
<name>A0A1G7KX56_9RHOB</name>
<dbReference type="Pfam" id="PF16242">
    <property type="entry name" value="Pyrid_ox_like"/>
    <property type="match status" value="1"/>
</dbReference>
<reference evidence="3" key="1">
    <citation type="submission" date="2016-10" db="EMBL/GenBank/DDBJ databases">
        <authorList>
            <person name="Varghese N."/>
            <person name="Submissions S."/>
        </authorList>
    </citation>
    <scope>NUCLEOTIDE SEQUENCE [LARGE SCALE GENOMIC DNA]</scope>
    <source>
        <strain evidence="3">DSM 16477</strain>
    </source>
</reference>